<dbReference type="EMBL" id="JAIWYP010000006">
    <property type="protein sequence ID" value="KAH3806562.1"/>
    <property type="molecule type" value="Genomic_DNA"/>
</dbReference>
<organism evidence="1 2">
    <name type="scientific">Dreissena polymorpha</name>
    <name type="common">Zebra mussel</name>
    <name type="synonym">Mytilus polymorpha</name>
    <dbReference type="NCBI Taxonomy" id="45954"/>
    <lineage>
        <taxon>Eukaryota</taxon>
        <taxon>Metazoa</taxon>
        <taxon>Spiralia</taxon>
        <taxon>Lophotrochozoa</taxon>
        <taxon>Mollusca</taxon>
        <taxon>Bivalvia</taxon>
        <taxon>Autobranchia</taxon>
        <taxon>Heteroconchia</taxon>
        <taxon>Euheterodonta</taxon>
        <taxon>Imparidentia</taxon>
        <taxon>Neoheterodontei</taxon>
        <taxon>Myida</taxon>
        <taxon>Dreissenoidea</taxon>
        <taxon>Dreissenidae</taxon>
        <taxon>Dreissena</taxon>
    </lineage>
</organism>
<accession>A0A9D4FXZ9</accession>
<evidence type="ECO:0000313" key="1">
    <source>
        <dbReference type="EMBL" id="KAH3806562.1"/>
    </source>
</evidence>
<dbReference type="Proteomes" id="UP000828390">
    <property type="component" value="Unassembled WGS sequence"/>
</dbReference>
<gene>
    <name evidence="1" type="ORF">DPMN_134885</name>
</gene>
<reference evidence="1" key="2">
    <citation type="submission" date="2020-11" db="EMBL/GenBank/DDBJ databases">
        <authorList>
            <person name="McCartney M.A."/>
            <person name="Auch B."/>
            <person name="Kono T."/>
            <person name="Mallez S."/>
            <person name="Becker A."/>
            <person name="Gohl D.M."/>
            <person name="Silverstein K.A.T."/>
            <person name="Koren S."/>
            <person name="Bechman K.B."/>
            <person name="Herman A."/>
            <person name="Abrahante J.E."/>
            <person name="Garbe J."/>
        </authorList>
    </citation>
    <scope>NUCLEOTIDE SEQUENCE</scope>
    <source>
        <strain evidence="1">Duluth1</strain>
        <tissue evidence="1">Whole animal</tissue>
    </source>
</reference>
<evidence type="ECO:0000313" key="2">
    <source>
        <dbReference type="Proteomes" id="UP000828390"/>
    </source>
</evidence>
<sequence>MTQVPVQTLRKRLNPNLVGGNPTSVIGSRARMEPYARIYLEHSSVYVLRVGREPTVKLTSTNADCSPLASIMASATMEQAHTPASVLEAGLERTVKST</sequence>
<comment type="caution">
    <text evidence="1">The sequence shown here is derived from an EMBL/GenBank/DDBJ whole genome shotgun (WGS) entry which is preliminary data.</text>
</comment>
<name>A0A9D4FXZ9_DREPO</name>
<keyword evidence="2" id="KW-1185">Reference proteome</keyword>
<reference evidence="1" key="1">
    <citation type="journal article" date="2019" name="bioRxiv">
        <title>The Genome of the Zebra Mussel, Dreissena polymorpha: A Resource for Invasive Species Research.</title>
        <authorList>
            <person name="McCartney M.A."/>
            <person name="Auch B."/>
            <person name="Kono T."/>
            <person name="Mallez S."/>
            <person name="Zhang Y."/>
            <person name="Obille A."/>
            <person name="Becker A."/>
            <person name="Abrahante J.E."/>
            <person name="Garbe J."/>
            <person name="Badalamenti J.P."/>
            <person name="Herman A."/>
            <person name="Mangelson H."/>
            <person name="Liachko I."/>
            <person name="Sullivan S."/>
            <person name="Sone E.D."/>
            <person name="Koren S."/>
            <person name="Silverstein K.A.T."/>
            <person name="Beckman K.B."/>
            <person name="Gohl D.M."/>
        </authorList>
    </citation>
    <scope>NUCLEOTIDE SEQUENCE</scope>
    <source>
        <strain evidence="1">Duluth1</strain>
        <tissue evidence="1">Whole animal</tissue>
    </source>
</reference>
<dbReference type="AlphaFoldDB" id="A0A9D4FXZ9"/>
<proteinExistence type="predicted"/>
<protein>
    <submittedName>
        <fullName evidence="1">Uncharacterized protein</fullName>
    </submittedName>
</protein>